<feature type="region of interest" description="Disordered" evidence="1">
    <location>
        <begin position="107"/>
        <end position="138"/>
    </location>
</feature>
<dbReference type="GO" id="GO:0004045">
    <property type="term" value="F:peptidyl-tRNA hydrolase activity"/>
    <property type="evidence" value="ECO:0007669"/>
    <property type="project" value="TreeGrafter"/>
</dbReference>
<dbReference type="InterPro" id="IPR000352">
    <property type="entry name" value="Pep_chain_release_fac_I"/>
</dbReference>
<dbReference type="GO" id="GO:0043022">
    <property type="term" value="F:ribosome binding"/>
    <property type="evidence" value="ECO:0007669"/>
    <property type="project" value="TreeGrafter"/>
</dbReference>
<organism evidence="3 4">
    <name type="scientific">Draconibacterium sediminis</name>
    <dbReference type="NCBI Taxonomy" id="1544798"/>
    <lineage>
        <taxon>Bacteria</taxon>
        <taxon>Pseudomonadati</taxon>
        <taxon>Bacteroidota</taxon>
        <taxon>Bacteroidia</taxon>
        <taxon>Marinilabiliales</taxon>
        <taxon>Prolixibacteraceae</taxon>
        <taxon>Draconibacterium</taxon>
    </lineage>
</organism>
<dbReference type="Gene3D" id="3.30.160.20">
    <property type="match status" value="1"/>
</dbReference>
<accession>A0A0D8J595</accession>
<evidence type="ECO:0000259" key="2">
    <source>
        <dbReference type="PROSITE" id="PS00745"/>
    </source>
</evidence>
<dbReference type="SUPFAM" id="SSF110916">
    <property type="entry name" value="Peptidyl-tRNA hydrolase domain-like"/>
    <property type="match status" value="1"/>
</dbReference>
<protein>
    <recommendedName>
        <fullName evidence="2">Prokaryotic-type class I peptide chain release factors domain-containing protein</fullName>
    </recommendedName>
</protein>
<gene>
    <name evidence="3" type="ORF">LH29_20210</name>
</gene>
<evidence type="ECO:0000313" key="3">
    <source>
        <dbReference type="EMBL" id="KJF42140.1"/>
    </source>
</evidence>
<feature type="domain" description="Prokaryotic-type class I peptide chain release factors" evidence="2">
    <location>
        <begin position="21"/>
        <end position="37"/>
    </location>
</feature>
<dbReference type="OrthoDB" id="9815709at2"/>
<dbReference type="PATRIC" id="fig|1544798.3.peg.4217"/>
<dbReference type="PANTHER" id="PTHR47814:SF1">
    <property type="entry name" value="PEPTIDYL-TRNA HYDROLASE ARFB"/>
    <property type="match status" value="1"/>
</dbReference>
<dbReference type="Pfam" id="PF00472">
    <property type="entry name" value="RF-1"/>
    <property type="match status" value="1"/>
</dbReference>
<dbReference type="RefSeq" id="WP_045033201.1">
    <property type="nucleotide sequence ID" value="NZ_JRHC01000006.1"/>
</dbReference>
<dbReference type="Proteomes" id="UP000032544">
    <property type="component" value="Unassembled WGS sequence"/>
</dbReference>
<dbReference type="EMBL" id="JRHC01000006">
    <property type="protein sequence ID" value="KJF42140.1"/>
    <property type="molecule type" value="Genomic_DNA"/>
</dbReference>
<feature type="compositionally biased region" description="Basic residues" evidence="1">
    <location>
        <begin position="116"/>
        <end position="138"/>
    </location>
</feature>
<evidence type="ECO:0000256" key="1">
    <source>
        <dbReference type="SAM" id="MobiDB-lite"/>
    </source>
</evidence>
<evidence type="ECO:0000313" key="4">
    <source>
        <dbReference type="Proteomes" id="UP000032544"/>
    </source>
</evidence>
<dbReference type="PANTHER" id="PTHR47814">
    <property type="entry name" value="PEPTIDYL-TRNA HYDROLASE ARFB"/>
    <property type="match status" value="1"/>
</dbReference>
<proteinExistence type="predicted"/>
<comment type="caution">
    <text evidence="3">The sequence shown here is derived from an EMBL/GenBank/DDBJ whole genome shotgun (WGS) entry which is preliminary data.</text>
</comment>
<sequence>MRLSETQKDQIINELKISAIRSSGPGGQNVNKVNTKIELRFDLNDTAVFSETQKQRLATKLKNRINLDGVIVLFESSERSQLKNKQQAVAKLIELIEKALTPVKRRVKTKPTISSKLKRLEKKKQHSTKKQLRQRPDL</sequence>
<reference evidence="3 4" key="1">
    <citation type="submission" date="2014-09" db="EMBL/GenBank/DDBJ databases">
        <title>Draft Genome Sequence of Draconibacterium sp. JN14CK-3.</title>
        <authorList>
            <person name="Dong C."/>
            <person name="Lai Q."/>
            <person name="Shao Z."/>
        </authorList>
    </citation>
    <scope>NUCLEOTIDE SEQUENCE [LARGE SCALE GENOMIC DNA]</scope>
    <source>
        <strain evidence="3 4">JN14CK-3</strain>
    </source>
</reference>
<dbReference type="AlphaFoldDB" id="A0A0D8J595"/>
<dbReference type="GO" id="GO:0072344">
    <property type="term" value="P:rescue of stalled ribosome"/>
    <property type="evidence" value="ECO:0007669"/>
    <property type="project" value="TreeGrafter"/>
</dbReference>
<name>A0A0D8J595_9BACT</name>
<dbReference type="NCBIfam" id="NF006718">
    <property type="entry name" value="PRK09256.1"/>
    <property type="match status" value="1"/>
</dbReference>
<dbReference type="PROSITE" id="PS00745">
    <property type="entry name" value="RF_PROK_I"/>
    <property type="match status" value="1"/>
</dbReference>
<dbReference type="STRING" id="1544798.LH29_20210"/>
<dbReference type="GO" id="GO:0003747">
    <property type="term" value="F:translation release factor activity"/>
    <property type="evidence" value="ECO:0007669"/>
    <property type="project" value="InterPro"/>
</dbReference>
<keyword evidence="4" id="KW-1185">Reference proteome</keyword>